<dbReference type="EMBL" id="JAACNH010000002">
    <property type="protein sequence ID" value="KAG8452946.1"/>
    <property type="molecule type" value="Genomic_DNA"/>
</dbReference>
<feature type="region of interest" description="Disordered" evidence="1">
    <location>
        <begin position="913"/>
        <end position="978"/>
    </location>
</feature>
<dbReference type="PROSITE" id="PS50896">
    <property type="entry name" value="LISH"/>
    <property type="match status" value="1"/>
</dbReference>
<dbReference type="Pfam" id="PF15712">
    <property type="entry name" value="NPAT_C"/>
    <property type="match status" value="1"/>
</dbReference>
<evidence type="ECO:0000259" key="2">
    <source>
        <dbReference type="Pfam" id="PF15712"/>
    </source>
</evidence>
<gene>
    <name evidence="3" type="ORF">GDO86_004665</name>
</gene>
<dbReference type="GO" id="GO:0003712">
    <property type="term" value="F:transcription coregulator activity"/>
    <property type="evidence" value="ECO:0007669"/>
    <property type="project" value="TreeGrafter"/>
</dbReference>
<dbReference type="PANTHER" id="PTHR15087">
    <property type="entry name" value="PROTEIN NPAT"/>
    <property type="match status" value="1"/>
</dbReference>
<organism evidence="3 4">
    <name type="scientific">Hymenochirus boettgeri</name>
    <name type="common">Congo dwarf clawed frog</name>
    <dbReference type="NCBI Taxonomy" id="247094"/>
    <lineage>
        <taxon>Eukaryota</taxon>
        <taxon>Metazoa</taxon>
        <taxon>Chordata</taxon>
        <taxon>Craniata</taxon>
        <taxon>Vertebrata</taxon>
        <taxon>Euteleostomi</taxon>
        <taxon>Amphibia</taxon>
        <taxon>Batrachia</taxon>
        <taxon>Anura</taxon>
        <taxon>Pipoidea</taxon>
        <taxon>Pipidae</taxon>
        <taxon>Pipinae</taxon>
        <taxon>Hymenochirus</taxon>
    </lineage>
</organism>
<feature type="region of interest" description="Disordered" evidence="1">
    <location>
        <begin position="1271"/>
        <end position="1320"/>
    </location>
</feature>
<keyword evidence="4" id="KW-1185">Reference proteome</keyword>
<comment type="caution">
    <text evidence="3">The sequence shown here is derived from an EMBL/GenBank/DDBJ whole genome shotgun (WGS) entry which is preliminary data.</text>
</comment>
<feature type="region of interest" description="Disordered" evidence="1">
    <location>
        <begin position="995"/>
        <end position="1141"/>
    </location>
</feature>
<evidence type="ECO:0000256" key="1">
    <source>
        <dbReference type="SAM" id="MobiDB-lite"/>
    </source>
</evidence>
<evidence type="ECO:0000313" key="4">
    <source>
        <dbReference type="Proteomes" id="UP000812440"/>
    </source>
</evidence>
<feature type="compositionally biased region" description="Polar residues" evidence="1">
    <location>
        <begin position="354"/>
        <end position="364"/>
    </location>
</feature>
<feature type="region of interest" description="Disordered" evidence="1">
    <location>
        <begin position="714"/>
        <end position="741"/>
    </location>
</feature>
<dbReference type="Proteomes" id="UP000812440">
    <property type="component" value="Chromosome 2"/>
</dbReference>
<dbReference type="GO" id="GO:0005634">
    <property type="term" value="C:nucleus"/>
    <property type="evidence" value="ECO:0007669"/>
    <property type="project" value="TreeGrafter"/>
</dbReference>
<dbReference type="InterPro" id="IPR006594">
    <property type="entry name" value="LisH"/>
</dbReference>
<feature type="compositionally biased region" description="Polar residues" evidence="1">
    <location>
        <begin position="945"/>
        <end position="963"/>
    </location>
</feature>
<dbReference type="InterPro" id="IPR031442">
    <property type="entry name" value="NPAT_C"/>
</dbReference>
<feature type="region of interest" description="Disordered" evidence="1">
    <location>
        <begin position="1165"/>
        <end position="1219"/>
    </location>
</feature>
<dbReference type="OrthoDB" id="6287635at2759"/>
<sequence>MLLPSDVARLVLGYLQQEKLSVTCQSFIAESPCLKEYAEHYSDEGSIPGCVLSLFGKNLTTILNEYMAMKAQENKEEIPLMVSALWKKLDHTLSQIRSMHNCLFLPISQKARTRTGIEDLRRRRKLTSHLSSAQPAVTQQTSTPIAGKQVVLKSLTAHSASQAIASPLFSGPSAIQCYSSPASESRGESLQTSTLVTAERKQTSAVSSPMRRKLDCQKRRRTTLQNTSSASLEGETGGNIDSIQELIDGNFPQLVIENAREKILSNKSLQQKLAENINKFLGRPSDGGTLEHDASSIDEILGLQAGEIHMSEEAIQDILEQTELDPDFQELYDLFASGSSKTTKSMCRESLLQTESALSGNSNEPTEDNLEPMESSVETDVNAASQTRNLIEDITESNTAQHAVPSTLMKSADSVKTSPKIHTQPLCGTEGASATHLSLTSKRDLQNMDSIINLDETGSDTVVEVNENVKEVKPASSLPEDVEMNNISHGEEGNDGSCHVSKAPSPSNVFVNETSISDVHKARDINCEKSPQEKLCQNSLTLINKDPSDIVQMETNQSDLSDQQNMSAVVVPVSLGSPVVTKASPLKEKDKQEITSKQKHLEAPIDVGGNELFQQDDSKALCDELKDQEKSVCAGQTLHQPEVDENEPMQGSSLGSGQIVLPSENTTSVVQSAPSSNTKLSTDDPSQIITLSFITADLAEDPELTNAITSISNKNSPVVTRSPLQTSQGSNSTGTNQGSSADEIAGVPLLEDQREVIAVSSDLCNEVNIPAEECTIISVAGTTNLSSDGGIIQLMPATNSSFAPSGSFFISSCVPNASATQQSNIVMVPTNINQKQPCHFQTPPRPRNLYSVGQAISPKLSQGSTFIVTSAVQPVLPGMVSMFPLSVVGQSNNAFTAPAHQVLHVPVSQGVAKLPLPPKSHKLAPSRNLPNPAPANESVKHTAVSRMQRSENAVKNTVSSSQNKPDEKLTGSSHTNKVPENYKRVLCFDNSTTKTVVNSKPLDNPTVPQNRDKKETLLPSGSITGPSSSKQSNNDLQKPEVKFPTTEESSKSDAGSVKPITKDQTGDQKLVGMTSSPNVLSGVTSNKENLLQKESKKQDLPDLRKKAANSGNVAGNSPSRVNESGKKQNSPSILRKTQTYPIERVFPTSPLTKQASDLLQGIQFNSPNRKHFSGGDLPIPRTPGSGIYDRSEDEHQGQMKTPNSKRHKEDGTNPKPMLPPATPELLACSPASETGSENSVNMAAHTLMILSRATIAKTDSNTPLKDNILQLKSSKSTSKKRKIDEPEEYERRPHKKELQSTSAILKRKKMKKQQKKTLDSFPAGMDVEKFLMSLHYDE</sequence>
<name>A0A8T2KF00_9PIPI</name>
<feature type="compositionally biased region" description="Basic and acidic residues" evidence="1">
    <location>
        <begin position="1090"/>
        <end position="1105"/>
    </location>
</feature>
<dbReference type="InterPro" id="IPR052850">
    <property type="entry name" value="NPAT_LisH"/>
</dbReference>
<dbReference type="PANTHER" id="PTHR15087:SF14">
    <property type="entry name" value="PROTEIN NPAT"/>
    <property type="match status" value="1"/>
</dbReference>
<feature type="compositionally biased region" description="Polar residues" evidence="1">
    <location>
        <begin position="1109"/>
        <end position="1140"/>
    </location>
</feature>
<feature type="compositionally biased region" description="Polar residues" evidence="1">
    <location>
        <begin position="180"/>
        <end position="196"/>
    </location>
</feature>
<feature type="region of interest" description="Disordered" evidence="1">
    <location>
        <begin position="354"/>
        <end position="375"/>
    </location>
</feature>
<evidence type="ECO:0000313" key="3">
    <source>
        <dbReference type="EMBL" id="KAG8452946.1"/>
    </source>
</evidence>
<accession>A0A8T2KF00</accession>
<feature type="domain" description="Protein NPAT C-terminal" evidence="2">
    <location>
        <begin position="706"/>
        <end position="1338"/>
    </location>
</feature>
<feature type="compositionally biased region" description="Polar residues" evidence="1">
    <location>
        <begin position="1019"/>
        <end position="1036"/>
    </location>
</feature>
<feature type="region of interest" description="Disordered" evidence="1">
    <location>
        <begin position="635"/>
        <end position="659"/>
    </location>
</feature>
<proteinExistence type="predicted"/>
<feature type="compositionally biased region" description="Polar residues" evidence="1">
    <location>
        <begin position="1073"/>
        <end position="1089"/>
    </location>
</feature>
<feature type="region of interest" description="Disordered" evidence="1">
    <location>
        <begin position="180"/>
        <end position="213"/>
    </location>
</feature>
<reference evidence="3" key="1">
    <citation type="thesis" date="2020" institute="ProQuest LLC" country="789 East Eisenhower Parkway, Ann Arbor, MI, USA">
        <title>Comparative Genomics and Chromosome Evolution.</title>
        <authorList>
            <person name="Mudd A.B."/>
        </authorList>
    </citation>
    <scope>NUCLEOTIDE SEQUENCE</scope>
    <source>
        <strain evidence="3">Female2</strain>
        <tissue evidence="3">Blood</tissue>
    </source>
</reference>
<feature type="compositionally biased region" description="Low complexity" evidence="1">
    <location>
        <begin position="725"/>
        <end position="740"/>
    </location>
</feature>
<feature type="compositionally biased region" description="Polar residues" evidence="1">
    <location>
        <begin position="714"/>
        <end position="724"/>
    </location>
</feature>
<protein>
    <recommendedName>
        <fullName evidence="2">Protein NPAT C-terminal domain-containing protein</fullName>
    </recommendedName>
</protein>
<feature type="compositionally biased region" description="Basic residues" evidence="1">
    <location>
        <begin position="1305"/>
        <end position="1315"/>
    </location>
</feature>